<name>A0A8J7WAZ5_9RHOB</name>
<proteinExistence type="predicted"/>
<dbReference type="EMBL" id="JAGTUU010000003">
    <property type="protein sequence ID" value="MBS0124207.1"/>
    <property type="molecule type" value="Genomic_DNA"/>
</dbReference>
<dbReference type="Proteomes" id="UP000681356">
    <property type="component" value="Unassembled WGS sequence"/>
</dbReference>
<evidence type="ECO:0000313" key="1">
    <source>
        <dbReference type="EMBL" id="MBS0124207.1"/>
    </source>
</evidence>
<organism evidence="1 2">
    <name type="scientific">Thetidibacter halocola</name>
    <dbReference type="NCBI Taxonomy" id="2827239"/>
    <lineage>
        <taxon>Bacteria</taxon>
        <taxon>Pseudomonadati</taxon>
        <taxon>Pseudomonadota</taxon>
        <taxon>Alphaproteobacteria</taxon>
        <taxon>Rhodobacterales</taxon>
        <taxon>Roseobacteraceae</taxon>
        <taxon>Thetidibacter</taxon>
    </lineage>
</organism>
<dbReference type="AlphaFoldDB" id="A0A8J7WAZ5"/>
<dbReference type="RefSeq" id="WP_212536168.1">
    <property type="nucleotide sequence ID" value="NZ_JAGTUU010000003.1"/>
</dbReference>
<sequence>MTRTVFMHRRRHRNVGDMACSPGHYVDLGPHEFADFADDCPPCDLLVMGGGQVFQDCVSAAIATVESVRHRVAWGVGISARDRRGYAFDILEGGCALVSTRNHGIDRIEWVPCASALSPLFDAVSAPRHEVVLFRHARKSADLALDPAIPTRSNDEGDMAGAIAFLASGATVVTNSYHGTYWALCLGRRVLSLPFSDKFRHFPDNPPEAAPQDWPSRIGTAEARPSLLETARARNHAFHQKVRNLL</sequence>
<evidence type="ECO:0000313" key="2">
    <source>
        <dbReference type="Proteomes" id="UP000681356"/>
    </source>
</evidence>
<comment type="caution">
    <text evidence="1">The sequence shown here is derived from an EMBL/GenBank/DDBJ whole genome shotgun (WGS) entry which is preliminary data.</text>
</comment>
<evidence type="ECO:0008006" key="3">
    <source>
        <dbReference type="Google" id="ProtNLM"/>
    </source>
</evidence>
<keyword evidence="2" id="KW-1185">Reference proteome</keyword>
<reference evidence="1" key="1">
    <citation type="submission" date="2021-04" db="EMBL/GenBank/DDBJ databases">
        <authorList>
            <person name="Yoon J."/>
        </authorList>
    </citation>
    <scope>NUCLEOTIDE SEQUENCE</scope>
    <source>
        <strain evidence="1">KMU-90</strain>
    </source>
</reference>
<accession>A0A8J7WAZ5</accession>
<protein>
    <recommendedName>
        <fullName evidence="3">Polysaccharide pyruvyl transferase domain-containing protein</fullName>
    </recommendedName>
</protein>
<gene>
    <name evidence="1" type="ORF">KB874_08665</name>
</gene>